<protein>
    <submittedName>
        <fullName evidence="2">Uncharacterized protein</fullName>
    </submittedName>
</protein>
<organism evidence="2">
    <name type="scientific">mine drainage metagenome</name>
    <dbReference type="NCBI Taxonomy" id="410659"/>
    <lineage>
        <taxon>unclassified sequences</taxon>
        <taxon>metagenomes</taxon>
        <taxon>ecological metagenomes</taxon>
    </lineage>
</organism>
<gene>
    <name evidence="1" type="ORF">B1A_16210</name>
    <name evidence="2" type="ORF">B2A_04011</name>
</gene>
<evidence type="ECO:0000313" key="1">
    <source>
        <dbReference type="EMBL" id="EQD41104.1"/>
    </source>
</evidence>
<name>T1C271_9ZZZZ</name>
<dbReference type="EMBL" id="AUZZ01002677">
    <property type="protein sequence ID" value="EQD59389.1"/>
    <property type="molecule type" value="Genomic_DNA"/>
</dbReference>
<sequence>MEGQRPVAENPSEEELALFGILTQPEPKQGKAEEGEVKRVRREPLVTLKRGKLVLDWRALSLGARPACARRSAPADRLPD</sequence>
<dbReference type="AlphaFoldDB" id="T1C271"/>
<reference evidence="2" key="1">
    <citation type="submission" date="2013-08" db="EMBL/GenBank/DDBJ databases">
        <authorList>
            <person name="Mendez C."/>
            <person name="Richter M."/>
            <person name="Ferrer M."/>
            <person name="Sanchez J."/>
        </authorList>
    </citation>
    <scope>NUCLEOTIDE SEQUENCE</scope>
</reference>
<reference evidence="2" key="2">
    <citation type="journal article" date="2014" name="ISME J.">
        <title>Microbial stratification in low pH oxic and suboxic macroscopic growths along an acid mine drainage.</title>
        <authorList>
            <person name="Mendez-Garcia C."/>
            <person name="Mesa V."/>
            <person name="Sprenger R.R."/>
            <person name="Richter M."/>
            <person name="Diez M.S."/>
            <person name="Solano J."/>
            <person name="Bargiela R."/>
            <person name="Golyshina O.V."/>
            <person name="Manteca A."/>
            <person name="Ramos J.L."/>
            <person name="Gallego J.R."/>
            <person name="Llorente I."/>
            <person name="Martins Dos Santos V.A."/>
            <person name="Jensen O.N."/>
            <person name="Pelaez A.I."/>
            <person name="Sanchez J."/>
            <person name="Ferrer M."/>
        </authorList>
    </citation>
    <scope>NUCLEOTIDE SEQUENCE</scope>
</reference>
<dbReference type="EMBL" id="AUZX01011913">
    <property type="protein sequence ID" value="EQD41104.1"/>
    <property type="molecule type" value="Genomic_DNA"/>
</dbReference>
<evidence type="ECO:0000313" key="2">
    <source>
        <dbReference type="EMBL" id="EQD59389.1"/>
    </source>
</evidence>
<accession>T1C271</accession>
<comment type="caution">
    <text evidence="2">The sequence shown here is derived from an EMBL/GenBank/DDBJ whole genome shotgun (WGS) entry which is preliminary data.</text>
</comment>
<proteinExistence type="predicted"/>